<keyword evidence="2" id="KW-1185">Reference proteome</keyword>
<evidence type="ECO:0000313" key="1">
    <source>
        <dbReference type="EMBL" id="KNE92737.1"/>
    </source>
</evidence>
<sequence>MSSNKYQGSANGLESEVLMAPGGAELLAPDHVVDEAIKTGSDCKLTSSHNFSGNPLSASLSYLLGKTLHDDVGCGDSLAHIHIRRLWGNSAKETPRNHVGKFPENP</sequence>
<protein>
    <submittedName>
        <fullName evidence="1">Uncharacterized protein</fullName>
    </submittedName>
</protein>
<evidence type="ECO:0000313" key="2">
    <source>
        <dbReference type="Proteomes" id="UP000054564"/>
    </source>
</evidence>
<dbReference type="EMBL" id="AJIL01000155">
    <property type="protein sequence ID" value="KNE92737.1"/>
    <property type="molecule type" value="Genomic_DNA"/>
</dbReference>
<dbReference type="Proteomes" id="UP000054564">
    <property type="component" value="Unassembled WGS sequence"/>
</dbReference>
<reference evidence="2" key="1">
    <citation type="submission" date="2014-03" db="EMBL/GenBank/DDBJ databases">
        <title>The Genome Sequence of Puccinia striiformis f. sp. tritici PST-78.</title>
        <authorList>
            <consortium name="The Broad Institute Genome Sequencing Platform"/>
            <person name="Cuomo C."/>
            <person name="Hulbert S."/>
            <person name="Chen X."/>
            <person name="Walker B."/>
            <person name="Young S.K."/>
            <person name="Zeng Q."/>
            <person name="Gargeya S."/>
            <person name="Fitzgerald M."/>
            <person name="Haas B."/>
            <person name="Abouelleil A."/>
            <person name="Alvarado L."/>
            <person name="Arachchi H.M."/>
            <person name="Berlin A.M."/>
            <person name="Chapman S.B."/>
            <person name="Goldberg J."/>
            <person name="Griggs A."/>
            <person name="Gujja S."/>
            <person name="Hansen M."/>
            <person name="Howarth C."/>
            <person name="Imamovic A."/>
            <person name="Larimer J."/>
            <person name="McCowan C."/>
            <person name="Montmayeur A."/>
            <person name="Murphy C."/>
            <person name="Neiman D."/>
            <person name="Pearson M."/>
            <person name="Priest M."/>
            <person name="Roberts A."/>
            <person name="Saif S."/>
            <person name="Shea T."/>
            <person name="Sisk P."/>
            <person name="Sykes S."/>
            <person name="Wortman J."/>
            <person name="Nusbaum C."/>
            <person name="Birren B."/>
        </authorList>
    </citation>
    <scope>NUCLEOTIDE SEQUENCE [LARGE SCALE GENOMIC DNA]</scope>
    <source>
        <strain evidence="2">race PST-78</strain>
    </source>
</reference>
<dbReference type="AlphaFoldDB" id="A0A0L0V0C3"/>
<accession>A0A0L0V0C3</accession>
<proteinExistence type="predicted"/>
<comment type="caution">
    <text evidence="1">The sequence shown here is derived from an EMBL/GenBank/DDBJ whole genome shotgun (WGS) entry which is preliminary data.</text>
</comment>
<name>A0A0L0V0C3_9BASI</name>
<gene>
    <name evidence="1" type="ORF">PSTG_13868</name>
</gene>
<organism evidence="1 2">
    <name type="scientific">Puccinia striiformis f. sp. tritici PST-78</name>
    <dbReference type="NCBI Taxonomy" id="1165861"/>
    <lineage>
        <taxon>Eukaryota</taxon>
        <taxon>Fungi</taxon>
        <taxon>Dikarya</taxon>
        <taxon>Basidiomycota</taxon>
        <taxon>Pucciniomycotina</taxon>
        <taxon>Pucciniomycetes</taxon>
        <taxon>Pucciniales</taxon>
        <taxon>Pucciniaceae</taxon>
        <taxon>Puccinia</taxon>
    </lineage>
</organism>